<dbReference type="PRINTS" id="PR00320">
    <property type="entry name" value="GPROTEINBRPT"/>
</dbReference>
<proteinExistence type="predicted"/>
<keyword evidence="2" id="KW-0677">Repeat</keyword>
<dbReference type="InterPro" id="IPR036322">
    <property type="entry name" value="WD40_repeat_dom_sf"/>
</dbReference>
<dbReference type="Pfam" id="PF07635">
    <property type="entry name" value="PSCyt1"/>
    <property type="match status" value="1"/>
</dbReference>
<dbReference type="PANTHER" id="PTHR19848:SF8">
    <property type="entry name" value="F-BOX AND WD REPEAT DOMAIN CONTAINING 7"/>
    <property type="match status" value="1"/>
</dbReference>
<dbReference type="PROSITE" id="PS00678">
    <property type="entry name" value="WD_REPEATS_1"/>
    <property type="match status" value="1"/>
</dbReference>
<feature type="repeat" description="WD" evidence="3">
    <location>
        <begin position="362"/>
        <end position="394"/>
    </location>
</feature>
<evidence type="ECO:0000313" key="7">
    <source>
        <dbReference type="Proteomes" id="UP000318704"/>
    </source>
</evidence>
<protein>
    <submittedName>
        <fullName evidence="6">Translocation protein TolB</fullName>
    </submittedName>
</protein>
<feature type="repeat" description="WD" evidence="3">
    <location>
        <begin position="323"/>
        <end position="355"/>
    </location>
</feature>
<dbReference type="GO" id="GO:0020037">
    <property type="term" value="F:heme binding"/>
    <property type="evidence" value="ECO:0007669"/>
    <property type="project" value="InterPro"/>
</dbReference>
<dbReference type="EMBL" id="CP037920">
    <property type="protein sequence ID" value="QDT96773.1"/>
    <property type="molecule type" value="Genomic_DNA"/>
</dbReference>
<dbReference type="InterPro" id="IPR020472">
    <property type="entry name" value="WD40_PAC1"/>
</dbReference>
<evidence type="ECO:0000256" key="4">
    <source>
        <dbReference type="SAM" id="SignalP"/>
    </source>
</evidence>
<dbReference type="Pfam" id="PF00400">
    <property type="entry name" value="WD40"/>
    <property type="match status" value="5"/>
</dbReference>
<dbReference type="CDD" id="cd00200">
    <property type="entry name" value="WD40"/>
    <property type="match status" value="1"/>
</dbReference>
<dbReference type="RefSeq" id="WP_144985176.1">
    <property type="nucleotide sequence ID" value="NZ_CP037920.1"/>
</dbReference>
<dbReference type="AlphaFoldDB" id="A0A517VUT8"/>
<dbReference type="SUPFAM" id="SSF50978">
    <property type="entry name" value="WD40 repeat-like"/>
    <property type="match status" value="1"/>
</dbReference>
<keyword evidence="1 3" id="KW-0853">WD repeat</keyword>
<dbReference type="InterPro" id="IPR011429">
    <property type="entry name" value="Cyt_c_Planctomycete-type"/>
</dbReference>
<dbReference type="Proteomes" id="UP000318704">
    <property type="component" value="Chromosome"/>
</dbReference>
<evidence type="ECO:0000259" key="5">
    <source>
        <dbReference type="Pfam" id="PF07635"/>
    </source>
</evidence>
<evidence type="ECO:0000256" key="1">
    <source>
        <dbReference type="ARBA" id="ARBA00022574"/>
    </source>
</evidence>
<dbReference type="GO" id="GO:0009055">
    <property type="term" value="F:electron transfer activity"/>
    <property type="evidence" value="ECO:0007669"/>
    <property type="project" value="InterPro"/>
</dbReference>
<accession>A0A517VUT8</accession>
<organism evidence="6 7">
    <name type="scientific">Gimesia aquarii</name>
    <dbReference type="NCBI Taxonomy" id="2527964"/>
    <lineage>
        <taxon>Bacteria</taxon>
        <taxon>Pseudomonadati</taxon>
        <taxon>Planctomycetota</taxon>
        <taxon>Planctomycetia</taxon>
        <taxon>Planctomycetales</taxon>
        <taxon>Planctomycetaceae</taxon>
        <taxon>Gimesia</taxon>
    </lineage>
</organism>
<keyword evidence="4" id="KW-0732">Signal</keyword>
<dbReference type="PANTHER" id="PTHR19848">
    <property type="entry name" value="WD40 REPEAT PROTEIN"/>
    <property type="match status" value="1"/>
</dbReference>
<dbReference type="PROSITE" id="PS50082">
    <property type="entry name" value="WD_REPEATS_2"/>
    <property type="match status" value="4"/>
</dbReference>
<dbReference type="InterPro" id="IPR015943">
    <property type="entry name" value="WD40/YVTN_repeat-like_dom_sf"/>
</dbReference>
<feature type="chain" id="PRO_5021812192" evidence="4">
    <location>
        <begin position="27"/>
        <end position="963"/>
    </location>
</feature>
<dbReference type="InterPro" id="IPR001680">
    <property type="entry name" value="WD40_rpt"/>
</dbReference>
<dbReference type="PROSITE" id="PS50294">
    <property type="entry name" value="WD_REPEATS_REGION"/>
    <property type="match status" value="3"/>
</dbReference>
<name>A0A517VUT8_9PLAN</name>
<dbReference type="InterPro" id="IPR036909">
    <property type="entry name" value="Cyt_c-like_dom_sf"/>
</dbReference>
<dbReference type="Gene3D" id="2.130.10.10">
    <property type="entry name" value="YVTN repeat-like/Quinoprotein amine dehydrogenase"/>
    <property type="match status" value="2"/>
</dbReference>
<feature type="domain" description="Cytochrome C Planctomycete-type" evidence="5">
    <location>
        <begin position="45"/>
        <end position="102"/>
    </location>
</feature>
<sequence length="963" mass="106319" precursor="true">MSHILTKTILAFSIALVFASANSLQAEEAQIDYQKQITPLFRKYCESCHSVDDPEGKFAIDTYQGLLKGGKHGPAIFPGDSNNSRLMRMIKGEAKPVMPPEDSGEKLTSQEIKLLEEWIGQGAKGPSGKKPTRTRLSIPQIAPIKSVKKPITSLASSKNGILAIARFAEVEILSLSSGKTVHNLKDLPGKVNSVRYSPDGKWLITSSGTTGLFGKSIIWDVSTGKKLKEFSGHRDVLYASQISPNKKWLATGSYDRNIILWDVESGKKIRDLTGHNGAIFDLAFSPDSTTLASASADSTVKIWQVSTGNRLDTLSQPLKEQFAVSFSPDGKFILAAGADNRIRKWKFVSRNSAKINPLITSRFAHESPVIQFVYSPDNKLLASISDDRSLKIWDAEQLVLLDVVDDLPAIPTSVAFSPDSKYALVGFSNGLVEQYPLVSNSTSPKKKQNNTVTKAKPNLHNKKMIKAVKLKEQEPNNHTKEATVLTSPSVIASGMIHSSQQDHSDLDLYQFESKAGEEWLIETNAARKKSKLDSKIEVLDAEGKQIPRVLLRAVRDSYFTFRGKDSNILSDFRIHNWQEMELNEYLYANGEVVKLWLYPRGPDSGFNVYPGSGGKRYTYFGTSPITHALHEPCYIVEPHPVGTELPPNGLPVFTAYYENNDDGRRELGDDSRLIFKAPKDGTYYVRVSDVRGFQGKDFHYELTVRPRKPDFKVTLKGANPKINAGSGKEIEVVAQRMDGFDGPIQVDISDVPPGFHVTSPIIIQSGHDRAYGVISADPVTDLPGPLVAPRPTDEKYHPIKVMASAMIAGKKQTYAVNSLGTIQLLKSPRLIIRIAAMDTNTKSGAGLNFIEIPEKPLELTVHPGETIAAKVLLLRDGYKGVVGFGREYAGRNLPHGVYVDNIGLNGLLLLDDQNERTFYLTAAKWVPETTRLFHIQAAQEGRQTSIPVLLHVRHKENLASKSQ</sequence>
<dbReference type="KEGG" id="gaw:V144x_22310"/>
<feature type="signal peptide" evidence="4">
    <location>
        <begin position="1"/>
        <end position="26"/>
    </location>
</feature>
<evidence type="ECO:0000256" key="3">
    <source>
        <dbReference type="PROSITE-ProRule" id="PRU00221"/>
    </source>
</evidence>
<feature type="repeat" description="WD" evidence="3">
    <location>
        <begin position="230"/>
        <end position="271"/>
    </location>
</feature>
<dbReference type="Gene3D" id="2.60.120.380">
    <property type="match status" value="2"/>
</dbReference>
<reference evidence="6 7" key="1">
    <citation type="submission" date="2019-03" db="EMBL/GenBank/DDBJ databases">
        <title>Deep-cultivation of Planctomycetes and their phenomic and genomic characterization uncovers novel biology.</title>
        <authorList>
            <person name="Wiegand S."/>
            <person name="Jogler M."/>
            <person name="Boedeker C."/>
            <person name="Pinto D."/>
            <person name="Vollmers J."/>
            <person name="Rivas-Marin E."/>
            <person name="Kohn T."/>
            <person name="Peeters S.H."/>
            <person name="Heuer A."/>
            <person name="Rast P."/>
            <person name="Oberbeckmann S."/>
            <person name="Bunk B."/>
            <person name="Jeske O."/>
            <person name="Meyerdierks A."/>
            <person name="Storesund J.E."/>
            <person name="Kallscheuer N."/>
            <person name="Luecker S."/>
            <person name="Lage O.M."/>
            <person name="Pohl T."/>
            <person name="Merkel B.J."/>
            <person name="Hornburger P."/>
            <person name="Mueller R.-W."/>
            <person name="Bruemmer F."/>
            <person name="Labrenz M."/>
            <person name="Spormann A.M."/>
            <person name="Op den Camp H."/>
            <person name="Overmann J."/>
            <person name="Amann R."/>
            <person name="Jetten M.S.M."/>
            <person name="Mascher T."/>
            <person name="Medema M.H."/>
            <person name="Devos D.P."/>
            <person name="Kaster A.-K."/>
            <person name="Ovreas L."/>
            <person name="Rohde M."/>
            <person name="Galperin M.Y."/>
            <person name="Jogler C."/>
        </authorList>
    </citation>
    <scope>NUCLEOTIDE SEQUENCE [LARGE SCALE GENOMIC DNA]</scope>
    <source>
        <strain evidence="6 7">V144</strain>
    </source>
</reference>
<dbReference type="SMART" id="SM00320">
    <property type="entry name" value="WD40"/>
    <property type="match status" value="6"/>
</dbReference>
<evidence type="ECO:0000256" key="2">
    <source>
        <dbReference type="ARBA" id="ARBA00022737"/>
    </source>
</evidence>
<gene>
    <name evidence="6" type="ORF">V144x_22310</name>
</gene>
<feature type="repeat" description="WD" evidence="3">
    <location>
        <begin position="272"/>
        <end position="313"/>
    </location>
</feature>
<dbReference type="SUPFAM" id="SSF46626">
    <property type="entry name" value="Cytochrome c"/>
    <property type="match status" value="1"/>
</dbReference>
<evidence type="ECO:0000313" key="6">
    <source>
        <dbReference type="EMBL" id="QDT96773.1"/>
    </source>
</evidence>
<dbReference type="InterPro" id="IPR019775">
    <property type="entry name" value="WD40_repeat_CS"/>
</dbReference>